<dbReference type="InterPro" id="IPR016119">
    <property type="entry name" value="Br/Cl_peroxidase_C"/>
</dbReference>
<dbReference type="CDD" id="cd03398">
    <property type="entry name" value="PAP2_haloperoxidase"/>
    <property type="match status" value="1"/>
</dbReference>
<accession>A0A179SHF0</accession>
<protein>
    <recommendedName>
        <fullName evidence="3">Phosphatidic acid phosphatase type 2/haloperoxidase domain-containing protein</fullName>
    </recommendedName>
</protein>
<dbReference type="InterPro" id="IPR052559">
    <property type="entry name" value="V-haloperoxidase"/>
</dbReference>
<reference evidence="1 2" key="1">
    <citation type="submission" date="2016-04" db="EMBL/GenBank/DDBJ databases">
        <authorList>
            <person name="Evans L.H."/>
            <person name="Alamgir A."/>
            <person name="Owens N."/>
            <person name="Weber N.D."/>
            <person name="Virtaneva K."/>
            <person name="Barbian K."/>
            <person name="Babar A."/>
            <person name="Rosenke K."/>
        </authorList>
    </citation>
    <scope>NUCLEOTIDE SEQUENCE [LARGE SCALE GENOMIC DNA]</scope>
    <source>
        <strain evidence="1 2">PMB02</strain>
    </source>
</reference>
<dbReference type="Proteomes" id="UP000078316">
    <property type="component" value="Unassembled WGS sequence"/>
</dbReference>
<dbReference type="STRING" id="427683.A5481_02370"/>
<evidence type="ECO:0008006" key="3">
    <source>
        <dbReference type="Google" id="ProtNLM"/>
    </source>
</evidence>
<dbReference type="EMBL" id="LWHQ01000006">
    <property type="protein sequence ID" value="OAS27288.1"/>
    <property type="molecule type" value="Genomic_DNA"/>
</dbReference>
<proteinExistence type="predicted"/>
<dbReference type="GO" id="GO:0004601">
    <property type="term" value="F:peroxidase activity"/>
    <property type="evidence" value="ECO:0007669"/>
    <property type="project" value="InterPro"/>
</dbReference>
<dbReference type="PANTHER" id="PTHR34599">
    <property type="entry name" value="PEROXIDASE-RELATED"/>
    <property type="match status" value="1"/>
</dbReference>
<dbReference type="SUPFAM" id="SSF48317">
    <property type="entry name" value="Acid phosphatase/Vanadium-dependent haloperoxidase"/>
    <property type="match status" value="1"/>
</dbReference>
<dbReference type="Gene3D" id="1.10.606.10">
    <property type="entry name" value="Vanadium-containing Chloroperoxidase, domain 2"/>
    <property type="match status" value="1"/>
</dbReference>
<evidence type="ECO:0000313" key="1">
    <source>
        <dbReference type="EMBL" id="OAS27288.1"/>
    </source>
</evidence>
<gene>
    <name evidence="1" type="ORF">A5481_02370</name>
</gene>
<name>A0A179SHF0_9HYPH</name>
<comment type="caution">
    <text evidence="1">The sequence shown here is derived from an EMBL/GenBank/DDBJ whole genome shotgun (WGS) entry which is preliminary data.</text>
</comment>
<dbReference type="PANTHER" id="PTHR34599:SF1">
    <property type="entry name" value="PHOSPHATIDIC ACID PHOSPHATASE TYPE 2_HALOPEROXIDASE DOMAIN-CONTAINING PROTEIN"/>
    <property type="match status" value="1"/>
</dbReference>
<dbReference type="InterPro" id="IPR036938">
    <property type="entry name" value="PAP2/HPO_sf"/>
</dbReference>
<sequence length="496" mass="54133">MTDPALFWNDVAIEVARRDFDPFPGPNGSPMIMPEQGGPTRTSRALAMVHLAMYEAFALSDPPDRLTPYGLAVPPDRGAWAAAAIGGAAARALRDLYPRQAVFVSDQFAAFAAMLLGSGMAPGDVGRGQQFGERVFAAMAALRQGDAPIVSQPDDKNFTFLDGRHQPDPYASDQGRLNPLWGQLPAFCRKAVRQDGTVAVYDHHEYLDAPPGHTPGNVDQGYRDSFNEVKQFGGADSAARSVDQRIIATFWAYDGAWRIGTPPRLYNQCARAMIAALAEAGTTLTTPQVLRLLALINMGMADAGIIAWQAKYDYDLWRPVVGIRQQDDGLGYDGGALAAVTDSDPFWKPLGMPRTNQVGMFNRTPNFPAYPSGHASFGTTCFEILRRFLNEEAGGNKPSFVVKSEEFDGKNVDPDGSVRPVHHRTLTLAEAIRENIESRVYLGVHWRFDGEDRTRTHGWGGDALGRKLARRIFKRCLTRKATATAAKTATTSTPSS</sequence>
<organism evidence="1 2">
    <name type="scientific">Methylobacterium platani</name>
    <dbReference type="NCBI Taxonomy" id="427683"/>
    <lineage>
        <taxon>Bacteria</taxon>
        <taxon>Pseudomonadati</taxon>
        <taxon>Pseudomonadota</taxon>
        <taxon>Alphaproteobacteria</taxon>
        <taxon>Hyphomicrobiales</taxon>
        <taxon>Methylobacteriaceae</taxon>
        <taxon>Methylobacterium</taxon>
    </lineage>
</organism>
<dbReference type="Gene3D" id="1.20.144.10">
    <property type="entry name" value="Phosphatidic acid phosphatase type 2/haloperoxidase"/>
    <property type="match status" value="1"/>
</dbReference>
<evidence type="ECO:0000313" key="2">
    <source>
        <dbReference type="Proteomes" id="UP000078316"/>
    </source>
</evidence>
<dbReference type="OrthoDB" id="103227at2"/>
<dbReference type="AlphaFoldDB" id="A0A179SHF0"/>